<dbReference type="SUPFAM" id="SSF144284">
    <property type="entry name" value="Sec2 N-terminal region"/>
    <property type="match status" value="1"/>
</dbReference>
<dbReference type="Proteomes" id="UP001485043">
    <property type="component" value="Unassembled WGS sequence"/>
</dbReference>
<feature type="region of interest" description="Disordered" evidence="2">
    <location>
        <begin position="194"/>
        <end position="221"/>
    </location>
</feature>
<evidence type="ECO:0000313" key="5">
    <source>
        <dbReference type="Proteomes" id="UP001485043"/>
    </source>
</evidence>
<feature type="domain" description="C2 NT-type" evidence="3">
    <location>
        <begin position="11"/>
        <end position="156"/>
    </location>
</feature>
<keyword evidence="5" id="KW-1185">Reference proteome</keyword>
<proteinExistence type="predicted"/>
<name>A0AAW1TBT3_9CHLO</name>
<feature type="region of interest" description="Disordered" evidence="2">
    <location>
        <begin position="531"/>
        <end position="550"/>
    </location>
</feature>
<feature type="region of interest" description="Disordered" evidence="2">
    <location>
        <begin position="155"/>
        <end position="182"/>
    </location>
</feature>
<dbReference type="PANTHER" id="PTHR45615:SF80">
    <property type="entry name" value="GRIP DOMAIN-CONTAINING PROTEIN"/>
    <property type="match status" value="1"/>
</dbReference>
<comment type="caution">
    <text evidence="4">The sequence shown here is derived from an EMBL/GenBank/DDBJ whole genome shotgun (WGS) entry which is preliminary data.</text>
</comment>
<dbReference type="Pfam" id="PF10358">
    <property type="entry name" value="NT-C2"/>
    <property type="match status" value="1"/>
</dbReference>
<protein>
    <recommendedName>
        <fullName evidence="3">C2 NT-type domain-containing protein</fullName>
    </recommendedName>
</protein>
<organism evidence="4 5">
    <name type="scientific">Apatococcus fuscideae</name>
    <dbReference type="NCBI Taxonomy" id="2026836"/>
    <lineage>
        <taxon>Eukaryota</taxon>
        <taxon>Viridiplantae</taxon>
        <taxon>Chlorophyta</taxon>
        <taxon>core chlorophytes</taxon>
        <taxon>Trebouxiophyceae</taxon>
        <taxon>Chlorellales</taxon>
        <taxon>Chlorellaceae</taxon>
        <taxon>Apatococcus</taxon>
    </lineage>
</organism>
<feature type="region of interest" description="Disordered" evidence="2">
    <location>
        <begin position="604"/>
        <end position="643"/>
    </location>
</feature>
<sequence length="913" mass="101193">MFRKLQRQLDRRTAGRGSSKFIFDTTVTSLDGIPPHVKFCQIAWTRGAKEQRTEVVPVQKGLAVWKQKLSQSATLYKDTQKAGAWEAKECFFKVLVSSLSTPGEFSTACKLPLDLAAYASPEHSEDHISLQVSFATKQSGKGQPFGQLRLQFSSHLPTTQGTGDNTSVTDSASSAGLSSDRHEQDLAGFETTQDLTSTGQSQSSSVSPLPPNAQAKARAAAELANAHEEILQLRSQMASVSEAAKQSEKGNAELQQRLEAMAQLQQETIRAYAGDSVYDGESHADSNGGPRNTPSGASSRNTAQEKSRRSSLLKRVAQLEAANQELTRTLEQQRREVQVTPGDSVRLREVQMEIQLAEEHIAELEDKLSAANAQGFAPGTEKEQAQQQTASSMQSLIDRQVELDAKTAECSDLAEQLKQAQERAAAQTRITAEAQAKVEELEAELKVLQEKREKERAKADQRRQEGLQAVEEAAMMAEQAQTERDEAQQALQQLSAELQTFTGRLLQHKQQKSKSPEVDLLCDRHFATGGKPAPFLDSDSDHSSSGSFGDYRTIAASSHQQASPDSPSSSPVVLNLTKVVRELEQDKAKLELAVRQAVLELSEAKEASQGTSAAGQQNNGDVSRLSQQTESARAETDDALAENDRLRGEIEGLQRKQHQLELRAYDDSSLDVEELRQQLDEACGTIANLQDENDHLMGLIPELEERIKSTEVQAIAGLQTAEGQQDFRREMQRLQHELHQEQENRASMQSQMEGMETELDELRGDLLHARQSAVDLESALHDSHTKRTQMQIEKHMMEQQIQETTSDLIEAERELSISQTNSPAPSSLSRNSSKRDLDDAVIIEKLRREHDWMMQELVLKKTQMAENAAQSMELQNEMHKLKEVNGELEYRLAEQAAIAAKIYTKTTAKGKRK</sequence>
<feature type="compositionally biased region" description="Polar residues" evidence="2">
    <location>
        <begin position="289"/>
        <end position="302"/>
    </location>
</feature>
<feature type="coiled-coil region" evidence="1">
    <location>
        <begin position="864"/>
        <end position="891"/>
    </location>
</feature>
<gene>
    <name evidence="4" type="ORF">WJX84_000883</name>
</gene>
<evidence type="ECO:0000313" key="4">
    <source>
        <dbReference type="EMBL" id="KAK9865844.1"/>
    </source>
</evidence>
<feature type="region of interest" description="Disordered" evidence="2">
    <location>
        <begin position="815"/>
        <end position="835"/>
    </location>
</feature>
<feature type="compositionally biased region" description="Polar residues" evidence="2">
    <location>
        <begin position="155"/>
        <end position="177"/>
    </location>
</feature>
<dbReference type="InterPro" id="IPR019448">
    <property type="entry name" value="NT-C2"/>
</dbReference>
<evidence type="ECO:0000256" key="1">
    <source>
        <dbReference type="SAM" id="Coils"/>
    </source>
</evidence>
<dbReference type="EMBL" id="JALJOV010000212">
    <property type="protein sequence ID" value="KAK9865844.1"/>
    <property type="molecule type" value="Genomic_DNA"/>
</dbReference>
<feature type="compositionally biased region" description="Basic and acidic residues" evidence="2">
    <location>
        <begin position="632"/>
        <end position="643"/>
    </location>
</feature>
<dbReference type="PANTHER" id="PTHR45615">
    <property type="entry name" value="MYOSIN HEAVY CHAIN, NON-MUSCLE"/>
    <property type="match status" value="1"/>
</dbReference>
<evidence type="ECO:0000259" key="3">
    <source>
        <dbReference type="PROSITE" id="PS51840"/>
    </source>
</evidence>
<feature type="coiled-coil region" evidence="1">
    <location>
        <begin position="403"/>
        <end position="511"/>
    </location>
</feature>
<keyword evidence="1" id="KW-0175">Coiled coil</keyword>
<feature type="compositionally biased region" description="Low complexity" evidence="2">
    <location>
        <begin position="821"/>
        <end position="831"/>
    </location>
</feature>
<feature type="region of interest" description="Disordered" evidence="2">
    <location>
        <begin position="278"/>
        <end position="311"/>
    </location>
</feature>
<evidence type="ECO:0000256" key="2">
    <source>
        <dbReference type="SAM" id="MobiDB-lite"/>
    </source>
</evidence>
<accession>A0AAW1TBT3</accession>
<feature type="compositionally biased region" description="Polar residues" evidence="2">
    <location>
        <begin position="608"/>
        <end position="631"/>
    </location>
</feature>
<dbReference type="AlphaFoldDB" id="A0AAW1TBT3"/>
<dbReference type="PROSITE" id="PS51840">
    <property type="entry name" value="C2_NT"/>
    <property type="match status" value="1"/>
</dbReference>
<reference evidence="4 5" key="1">
    <citation type="journal article" date="2024" name="Nat. Commun.">
        <title>Phylogenomics reveals the evolutionary origins of lichenization in chlorophyte algae.</title>
        <authorList>
            <person name="Puginier C."/>
            <person name="Libourel C."/>
            <person name="Otte J."/>
            <person name="Skaloud P."/>
            <person name="Haon M."/>
            <person name="Grisel S."/>
            <person name="Petersen M."/>
            <person name="Berrin J.G."/>
            <person name="Delaux P.M."/>
            <person name="Dal Grande F."/>
            <person name="Keller J."/>
        </authorList>
    </citation>
    <scope>NUCLEOTIDE SEQUENCE [LARGE SCALE GENOMIC DNA]</scope>
    <source>
        <strain evidence="4 5">SAG 2523</strain>
    </source>
</reference>